<feature type="transmembrane region" description="Helical" evidence="8">
    <location>
        <begin position="16"/>
        <end position="38"/>
    </location>
</feature>
<sequence>MVDNTQQGFLSKGLSAIIGMSPLAISAVPWGILCGTLSIQAGLTSMQAQIMSLVVFSGTIQLSGIAIFATGGSWLGLVNNTVMIGARYSLYAATYQRELSKLSFIKRAAFAFLLIDELFVIAQNRQFKTGYFDYWYVVIGGFFFYILWNIATFTGIYFAQVVQDIDKLGLDFTIVATFVAMMVPMIRSKAILIAALTSGICILTLSYFAVEQGLVISTLIGMVVGYTLDRRGVQ</sequence>
<feature type="transmembrane region" description="Helical" evidence="8">
    <location>
        <begin position="50"/>
        <end position="68"/>
    </location>
</feature>
<evidence type="ECO:0000256" key="8">
    <source>
        <dbReference type="SAM" id="Phobius"/>
    </source>
</evidence>
<dbReference type="AlphaFoldDB" id="A0AAJ6NAN2"/>
<evidence type="ECO:0000313" key="10">
    <source>
        <dbReference type="Proteomes" id="UP001236239"/>
    </source>
</evidence>
<gene>
    <name evidence="9" type="ORF">QJU93_08000</name>
</gene>
<protein>
    <submittedName>
        <fullName evidence="9">AzlC family ABC transporter permease</fullName>
    </submittedName>
</protein>
<evidence type="ECO:0000256" key="6">
    <source>
        <dbReference type="ARBA" id="ARBA00022989"/>
    </source>
</evidence>
<dbReference type="Proteomes" id="UP001236239">
    <property type="component" value="Unassembled WGS sequence"/>
</dbReference>
<dbReference type="GO" id="GO:0005886">
    <property type="term" value="C:plasma membrane"/>
    <property type="evidence" value="ECO:0007669"/>
    <property type="project" value="UniProtKB-SubCell"/>
</dbReference>
<name>A0AAJ6NAN2_9PAST</name>
<dbReference type="EMBL" id="JASAYQ010000013">
    <property type="protein sequence ID" value="MDP8173296.1"/>
    <property type="molecule type" value="Genomic_DNA"/>
</dbReference>
<dbReference type="PANTHER" id="PTHR34979:SF1">
    <property type="entry name" value="INNER MEMBRANE PROTEIN YGAZ"/>
    <property type="match status" value="1"/>
</dbReference>
<evidence type="ECO:0000256" key="4">
    <source>
        <dbReference type="ARBA" id="ARBA00022475"/>
    </source>
</evidence>
<dbReference type="Pfam" id="PF03591">
    <property type="entry name" value="AzlC"/>
    <property type="match status" value="1"/>
</dbReference>
<evidence type="ECO:0000256" key="2">
    <source>
        <dbReference type="ARBA" id="ARBA00010735"/>
    </source>
</evidence>
<dbReference type="PANTHER" id="PTHR34979">
    <property type="entry name" value="INNER MEMBRANE PROTEIN YGAZ"/>
    <property type="match status" value="1"/>
</dbReference>
<feature type="transmembrane region" description="Helical" evidence="8">
    <location>
        <begin position="134"/>
        <end position="159"/>
    </location>
</feature>
<dbReference type="InterPro" id="IPR011606">
    <property type="entry name" value="Brnchd-chn_aa_trnsp_permease"/>
</dbReference>
<accession>A0AAJ6NAN2</accession>
<dbReference type="RefSeq" id="WP_306374244.1">
    <property type="nucleotide sequence ID" value="NZ_JASAYK010000004.1"/>
</dbReference>
<evidence type="ECO:0000313" key="9">
    <source>
        <dbReference type="EMBL" id="MDP8173296.1"/>
    </source>
</evidence>
<reference evidence="9" key="1">
    <citation type="journal article" date="2023" name="Front. Microbiol.">
        <title>Phylogeography and host specificity of Pasteurellaceae pathogenic to sea-farmed fish in the north-east Atlantic.</title>
        <authorList>
            <person name="Gulla S."/>
            <person name="Colquhoun D.J."/>
            <person name="Olsen A.B."/>
            <person name="Spilsberg B."/>
            <person name="Lagesen K."/>
            <person name="Aakesson C.P."/>
            <person name="Strom S."/>
            <person name="Manji F."/>
            <person name="Birkbeck T.H."/>
            <person name="Nilsen H.K."/>
        </authorList>
    </citation>
    <scope>NUCLEOTIDE SEQUENCE</scope>
    <source>
        <strain evidence="9">TW16_20</strain>
    </source>
</reference>
<comment type="subcellular location">
    <subcellularLocation>
        <location evidence="1">Cell membrane</location>
        <topology evidence="1">Multi-pass membrane protein</topology>
    </subcellularLocation>
</comment>
<organism evidence="9 10">
    <name type="scientific">Phocoenobacter skyensis</name>
    <dbReference type="NCBI Taxonomy" id="97481"/>
    <lineage>
        <taxon>Bacteria</taxon>
        <taxon>Pseudomonadati</taxon>
        <taxon>Pseudomonadota</taxon>
        <taxon>Gammaproteobacteria</taxon>
        <taxon>Pasteurellales</taxon>
        <taxon>Pasteurellaceae</taxon>
        <taxon>Phocoenobacter</taxon>
    </lineage>
</organism>
<keyword evidence="3" id="KW-0813">Transport</keyword>
<proteinExistence type="inferred from homology"/>
<evidence type="ECO:0000256" key="1">
    <source>
        <dbReference type="ARBA" id="ARBA00004651"/>
    </source>
</evidence>
<keyword evidence="6 8" id="KW-1133">Transmembrane helix</keyword>
<comment type="similarity">
    <text evidence="2">Belongs to the AzlC family.</text>
</comment>
<feature type="transmembrane region" description="Helical" evidence="8">
    <location>
        <begin position="168"/>
        <end position="186"/>
    </location>
</feature>
<evidence type="ECO:0000256" key="3">
    <source>
        <dbReference type="ARBA" id="ARBA00022448"/>
    </source>
</evidence>
<comment type="caution">
    <text evidence="9">The sequence shown here is derived from an EMBL/GenBank/DDBJ whole genome shotgun (WGS) entry which is preliminary data.</text>
</comment>
<evidence type="ECO:0000256" key="5">
    <source>
        <dbReference type="ARBA" id="ARBA00022692"/>
    </source>
</evidence>
<feature type="transmembrane region" description="Helical" evidence="8">
    <location>
        <begin position="192"/>
        <end position="210"/>
    </location>
</feature>
<evidence type="ECO:0000256" key="7">
    <source>
        <dbReference type="ARBA" id="ARBA00023136"/>
    </source>
</evidence>
<keyword evidence="4" id="KW-1003">Cell membrane</keyword>
<keyword evidence="5 8" id="KW-0812">Transmembrane</keyword>
<keyword evidence="7 8" id="KW-0472">Membrane</keyword>
<dbReference type="GO" id="GO:1903785">
    <property type="term" value="P:L-valine transmembrane transport"/>
    <property type="evidence" value="ECO:0007669"/>
    <property type="project" value="TreeGrafter"/>
</dbReference>